<gene>
    <name evidence="3 4" type="primary">frsA</name>
    <name evidence="4" type="ORF">AYY18_07925</name>
</gene>
<dbReference type="HAMAP" id="MF_01063">
    <property type="entry name" value="FrsA"/>
    <property type="match status" value="1"/>
</dbReference>
<protein>
    <recommendedName>
        <fullName evidence="3">Esterase FrsA</fullName>
        <ecNumber evidence="3">3.1.1.1</ecNumber>
    </recommendedName>
</protein>
<dbReference type="Pfam" id="PF06500">
    <property type="entry name" value="FrsA-like"/>
    <property type="match status" value="1"/>
</dbReference>
<accession>A0A1B8HBD0</accession>
<dbReference type="InterPro" id="IPR050261">
    <property type="entry name" value="FrsA_esterase"/>
</dbReference>
<dbReference type="PANTHER" id="PTHR22946:SF4">
    <property type="entry name" value="ESTERASE FRSA"/>
    <property type="match status" value="1"/>
</dbReference>
<evidence type="ECO:0000256" key="2">
    <source>
        <dbReference type="ARBA" id="ARBA00022801"/>
    </source>
</evidence>
<comment type="function">
    <text evidence="3">Catalyzes the hydrolysis of esters.</text>
</comment>
<comment type="caution">
    <text evidence="4">The sequence shown here is derived from an EMBL/GenBank/DDBJ whole genome shotgun (WGS) entry which is preliminary data.</text>
</comment>
<keyword evidence="5" id="KW-1185">Reference proteome</keyword>
<sequence length="415" mass="46714">MTQQNLSEKLFKPKIKHSETSTLVTFKDAGVRTVKGSVLSGCTHPGWYRMINRLMWIWRGVPPLETEEILSRIAASDAPRSDDSLLDTVIGYRRGNWAYEWSQQAMLWQRKALEFESGEKACDAWLCAANLYSIAGYPHLKGDELAEQATILANQAYENSARFAGYELKKIEFKMESGGNISAFLHLPPTKNSAFPTVMLCGSLDNLQSDYCRYFRDYLAPQGIALLTLDMPSVGYSSKQSLSQESSLMHQQVLEQLRNVPWIDHTRVAVVGLRFGANVAVRLAYLSAHQLRGAALLGPVVHDLFVNPERQEMVPRMYMDVLASRAAERCVDLDTIRSRLSCLSLKNQGLLGRRCTLPMMSVCWKDDVFSPKSESELIVRSSSDGKLLELGSTPVFDTFHKSLDETTRWLTKILC</sequence>
<evidence type="ECO:0000256" key="1">
    <source>
        <dbReference type="ARBA" id="ARBA00022487"/>
    </source>
</evidence>
<keyword evidence="1 3" id="KW-0719">Serine esterase</keyword>
<dbReference type="Proteomes" id="UP000092377">
    <property type="component" value="Unassembled WGS sequence"/>
</dbReference>
<dbReference type="RefSeq" id="WP_067404150.1">
    <property type="nucleotide sequence ID" value="NZ_LZEY01000034.1"/>
</dbReference>
<organism evidence="4 5">
    <name type="scientific">Morganella psychrotolerans</name>
    <dbReference type="NCBI Taxonomy" id="368603"/>
    <lineage>
        <taxon>Bacteria</taxon>
        <taxon>Pseudomonadati</taxon>
        <taxon>Pseudomonadota</taxon>
        <taxon>Gammaproteobacteria</taxon>
        <taxon>Enterobacterales</taxon>
        <taxon>Morganellaceae</taxon>
        <taxon>Morganella</taxon>
    </lineage>
</organism>
<reference evidence="5" key="1">
    <citation type="submission" date="2016-06" db="EMBL/GenBank/DDBJ databases">
        <authorList>
            <person name="Butler K."/>
        </authorList>
    </citation>
    <scope>NUCLEOTIDE SEQUENCE [LARGE SCALE GENOMIC DNA]</scope>
    <source>
        <strain evidence="5">GCSL-Mp20</strain>
    </source>
</reference>
<dbReference type="AlphaFoldDB" id="A0A1B8HBD0"/>
<dbReference type="EMBL" id="LZEY01000034">
    <property type="protein sequence ID" value="OBU06388.1"/>
    <property type="molecule type" value="Genomic_DNA"/>
</dbReference>
<keyword evidence="2 3" id="KW-0378">Hydrolase</keyword>
<dbReference type="OrthoDB" id="5590073at2"/>
<dbReference type="InterPro" id="IPR029058">
    <property type="entry name" value="AB_hydrolase_fold"/>
</dbReference>
<dbReference type="NCBIfam" id="NF003460">
    <property type="entry name" value="PRK05077.1"/>
    <property type="match status" value="1"/>
</dbReference>
<dbReference type="GO" id="GO:0106435">
    <property type="term" value="F:carboxylesterase activity"/>
    <property type="evidence" value="ECO:0007669"/>
    <property type="project" value="UniProtKB-EC"/>
</dbReference>
<dbReference type="SUPFAM" id="SSF53474">
    <property type="entry name" value="alpha/beta-Hydrolases"/>
    <property type="match status" value="1"/>
</dbReference>
<proteinExistence type="inferred from homology"/>
<comment type="catalytic activity">
    <reaction evidence="3">
        <text>a carboxylic ester + H2O = an alcohol + a carboxylate + H(+)</text>
        <dbReference type="Rhea" id="RHEA:21164"/>
        <dbReference type="ChEBI" id="CHEBI:15377"/>
        <dbReference type="ChEBI" id="CHEBI:15378"/>
        <dbReference type="ChEBI" id="CHEBI:29067"/>
        <dbReference type="ChEBI" id="CHEBI:30879"/>
        <dbReference type="ChEBI" id="CHEBI:33308"/>
        <dbReference type="EC" id="3.1.1.1"/>
    </reaction>
</comment>
<dbReference type="InterPro" id="IPR043423">
    <property type="entry name" value="FrsA"/>
</dbReference>
<dbReference type="EC" id="3.1.1.1" evidence="3"/>
<dbReference type="Gene3D" id="3.40.50.1820">
    <property type="entry name" value="alpha/beta hydrolase"/>
    <property type="match status" value="1"/>
</dbReference>
<comment type="similarity">
    <text evidence="3">Belongs to the FrsA family.</text>
</comment>
<evidence type="ECO:0000313" key="4">
    <source>
        <dbReference type="EMBL" id="OBU06388.1"/>
    </source>
</evidence>
<dbReference type="InterPro" id="IPR010520">
    <property type="entry name" value="FrsA-like"/>
</dbReference>
<name>A0A1B8HBD0_9GAMM</name>
<evidence type="ECO:0000256" key="3">
    <source>
        <dbReference type="HAMAP-Rule" id="MF_01063"/>
    </source>
</evidence>
<evidence type="ECO:0000313" key="5">
    <source>
        <dbReference type="Proteomes" id="UP000092377"/>
    </source>
</evidence>
<dbReference type="PANTHER" id="PTHR22946">
    <property type="entry name" value="DIENELACTONE HYDROLASE DOMAIN-CONTAINING PROTEIN-RELATED"/>
    <property type="match status" value="1"/>
</dbReference>